<name>A0ABS2WU93_9BACT</name>
<dbReference type="Proteomes" id="UP000703590">
    <property type="component" value="Unassembled WGS sequence"/>
</dbReference>
<proteinExistence type="predicted"/>
<dbReference type="SUPFAM" id="SSF117991">
    <property type="entry name" value="YbeD/HP0495-like"/>
    <property type="match status" value="1"/>
</dbReference>
<reference evidence="1 2" key="3">
    <citation type="submission" date="2021-02" db="EMBL/GenBank/DDBJ databases">
        <authorList>
            <person name="Merkel A.Y."/>
        </authorList>
    </citation>
    <scope>NUCLEOTIDE SEQUENCE [LARGE SCALE GENOMIC DNA]</scope>
    <source>
        <strain evidence="1 2">T05b</strain>
    </source>
</reference>
<evidence type="ECO:0000313" key="1">
    <source>
        <dbReference type="EMBL" id="MBN2965222.1"/>
    </source>
</evidence>
<dbReference type="EMBL" id="JAFHKK010000027">
    <property type="protein sequence ID" value="MBN2965222.1"/>
    <property type="molecule type" value="Genomic_DNA"/>
</dbReference>
<dbReference type="RefSeq" id="WP_205459766.1">
    <property type="nucleotide sequence ID" value="NZ_JAFHKK010000027.1"/>
</dbReference>
<keyword evidence="2" id="KW-1185">Reference proteome</keyword>
<reference evidence="1 2" key="2">
    <citation type="submission" date="2021-02" db="EMBL/GenBank/DDBJ databases">
        <title>Sulfurospirillum tamanensis sp. nov.</title>
        <authorList>
            <person name="Frolova A."/>
            <person name="Merkel A."/>
            <person name="Slobodkin A."/>
        </authorList>
    </citation>
    <scope>NUCLEOTIDE SEQUENCE [LARGE SCALE GENOMIC DNA]</scope>
    <source>
        <strain evidence="1 2">T05b</strain>
    </source>
</reference>
<gene>
    <name evidence="1" type="ORF">JWV37_10550</name>
</gene>
<protein>
    <submittedName>
        <fullName evidence="1">DUF493 domain-containing protein</fullName>
    </submittedName>
</protein>
<comment type="caution">
    <text evidence="1">The sequence shown here is derived from an EMBL/GenBank/DDBJ whole genome shotgun (WGS) entry which is preliminary data.</text>
</comment>
<dbReference type="InterPro" id="IPR027471">
    <property type="entry name" value="YbeD-like_sf"/>
</dbReference>
<dbReference type="Pfam" id="PF04359">
    <property type="entry name" value="DUF493"/>
    <property type="match status" value="1"/>
</dbReference>
<organism evidence="1 2">
    <name type="scientific">Sulfurospirillum tamanense</name>
    <dbReference type="NCBI Taxonomy" id="2813362"/>
    <lineage>
        <taxon>Bacteria</taxon>
        <taxon>Pseudomonadati</taxon>
        <taxon>Campylobacterota</taxon>
        <taxon>Epsilonproteobacteria</taxon>
        <taxon>Campylobacterales</taxon>
        <taxon>Sulfurospirillaceae</taxon>
        <taxon>Sulfurospirillum</taxon>
    </lineage>
</organism>
<evidence type="ECO:0000313" key="2">
    <source>
        <dbReference type="Proteomes" id="UP000703590"/>
    </source>
</evidence>
<reference evidence="2" key="1">
    <citation type="submission" date="2021-02" db="EMBL/GenBank/DDBJ databases">
        <title>Sulfurospirillum tamanensis sp. nov.</title>
        <authorList>
            <person name="Merkel A.Y."/>
        </authorList>
    </citation>
    <scope>NUCLEOTIDE SEQUENCE [LARGE SCALE GENOMIC DNA]</scope>
    <source>
        <strain evidence="2">T05b</strain>
    </source>
</reference>
<dbReference type="InterPro" id="IPR007454">
    <property type="entry name" value="UPF0250_YbeD-like"/>
</dbReference>
<sequence length="92" mass="10402">MATTCDLNLANKEVHIDYPCHWEYKVIVHAHVDVKAPLAQILETREYSLTLSNNSKAGTYTSYSARVLVTSHEERKALFSALKAHPSIKYVL</sequence>
<dbReference type="Gene3D" id="3.30.70.260">
    <property type="match status" value="1"/>
</dbReference>
<accession>A0ABS2WU93</accession>